<dbReference type="OrthoDB" id="414774at2759"/>
<dbReference type="SMART" id="SM00028">
    <property type="entry name" value="TPR"/>
    <property type="match status" value="2"/>
</dbReference>
<protein>
    <recommendedName>
        <fullName evidence="4">Rhodopsin domain-containing protein</fullName>
    </recommendedName>
</protein>
<evidence type="ECO:0000313" key="6">
    <source>
        <dbReference type="Proteomes" id="UP000801428"/>
    </source>
</evidence>
<evidence type="ECO:0000256" key="2">
    <source>
        <dbReference type="SAM" id="MobiDB-lite"/>
    </source>
</evidence>
<keyword evidence="3" id="KW-1133">Transmembrane helix</keyword>
<evidence type="ECO:0000259" key="4">
    <source>
        <dbReference type="Pfam" id="PF20684"/>
    </source>
</evidence>
<feature type="repeat" description="TPR" evidence="1">
    <location>
        <begin position="26"/>
        <end position="59"/>
    </location>
</feature>
<dbReference type="Proteomes" id="UP000801428">
    <property type="component" value="Unassembled WGS sequence"/>
</dbReference>
<name>A0A9P4TFC1_CURKU</name>
<organism evidence="5 6">
    <name type="scientific">Curvularia kusanoi</name>
    <name type="common">Cochliobolus kusanoi</name>
    <dbReference type="NCBI Taxonomy" id="90978"/>
    <lineage>
        <taxon>Eukaryota</taxon>
        <taxon>Fungi</taxon>
        <taxon>Dikarya</taxon>
        <taxon>Ascomycota</taxon>
        <taxon>Pezizomycotina</taxon>
        <taxon>Dothideomycetes</taxon>
        <taxon>Pleosporomycetidae</taxon>
        <taxon>Pleosporales</taxon>
        <taxon>Pleosporineae</taxon>
        <taxon>Pleosporaceae</taxon>
        <taxon>Curvularia</taxon>
    </lineage>
</organism>
<keyword evidence="3" id="KW-0472">Membrane</keyword>
<dbReference type="InterPro" id="IPR049326">
    <property type="entry name" value="Rhodopsin_dom_fungi"/>
</dbReference>
<feature type="transmembrane region" description="Helical" evidence="3">
    <location>
        <begin position="569"/>
        <end position="597"/>
    </location>
</feature>
<evidence type="ECO:0000256" key="1">
    <source>
        <dbReference type="PROSITE-ProRule" id="PRU00339"/>
    </source>
</evidence>
<dbReference type="PANTHER" id="PTHR45588:SF1">
    <property type="entry name" value="WW DOMAIN-CONTAINING PROTEIN"/>
    <property type="match status" value="1"/>
</dbReference>
<feature type="transmembrane region" description="Helical" evidence="3">
    <location>
        <begin position="603"/>
        <end position="625"/>
    </location>
</feature>
<dbReference type="Pfam" id="PF20684">
    <property type="entry name" value="Fung_rhodopsin"/>
    <property type="match status" value="1"/>
</dbReference>
<feature type="domain" description="Rhodopsin" evidence="4">
    <location>
        <begin position="521"/>
        <end position="749"/>
    </location>
</feature>
<dbReference type="EMBL" id="SWKU01000009">
    <property type="protein sequence ID" value="KAF3003482.1"/>
    <property type="molecule type" value="Genomic_DNA"/>
</dbReference>
<comment type="caution">
    <text evidence="5">The sequence shown here is derived from an EMBL/GenBank/DDBJ whole genome shotgun (WGS) entry which is preliminary data.</text>
</comment>
<proteinExistence type="predicted"/>
<dbReference type="InterPro" id="IPR011990">
    <property type="entry name" value="TPR-like_helical_dom_sf"/>
</dbReference>
<feature type="region of interest" description="Disordered" evidence="2">
    <location>
        <begin position="759"/>
        <end position="783"/>
    </location>
</feature>
<keyword evidence="3" id="KW-0812">Transmembrane</keyword>
<dbReference type="InterPro" id="IPR019734">
    <property type="entry name" value="TPR_rpt"/>
</dbReference>
<dbReference type="PROSITE" id="PS50005">
    <property type="entry name" value="TPR"/>
    <property type="match status" value="1"/>
</dbReference>
<evidence type="ECO:0000256" key="3">
    <source>
        <dbReference type="SAM" id="Phobius"/>
    </source>
</evidence>
<keyword evidence="1" id="KW-0802">TPR repeat</keyword>
<feature type="transmembrane region" description="Helical" evidence="3">
    <location>
        <begin position="686"/>
        <end position="708"/>
    </location>
</feature>
<gene>
    <name evidence="5" type="ORF">E8E13_004119</name>
</gene>
<dbReference type="Gene3D" id="1.25.40.10">
    <property type="entry name" value="Tetratricopeptide repeat domain"/>
    <property type="match status" value="2"/>
</dbReference>
<feature type="transmembrane region" description="Helical" evidence="3">
    <location>
        <begin position="646"/>
        <end position="674"/>
    </location>
</feature>
<sequence length="877" mass="99454">MGTASKSYQYNLGRYHRKVTTANAEAQVWFDRGLIWSYAFHHEESARCFEKAIAEDPTCAMAYWGVSLNAQCRPNYNKPWDLFDEKELQATLKTIEHALKEAEHHAPHSTPLEQALIGAVQSRVPAGLKDSDFRACNEAYARAMESVYRKYPDDLDVTALFADSVMNLSAWDLWDLKTGKPTPGSRSLEVKQFLERALERDDAFRHPGVLHLYIHLMEMSSTPEVALVAADHLRTLTPDAGHLVHMPSHLDILVGDYRRAIASNADACLADEKYHNEHGGDNFYSFYRMHNYHSLIYAAMFAGQFKVALEAVSRMERSLPATLLAVESPPMADWLENFSSVRVHVLVRFGRWQDLLSLPFPGDRNLYCVTIAMLHYGRGVAYAATGDVEKALKERAALKEAVKRVPSSRICGDFPNRSNVVLQVGEAMLDGELAYRQGEYDVAFGHLEEAIKRDDALTYAEPWPWMMPTRHAYAALLLEQDRVEDAAAAYKADLGFDDTLPRARQHPNNLWALHGYHECLAFGWDDFFMVWALLFHVMFATCAIGGIHYGTGRHMKDLSDDNILKAMRYWWLCYVAYCWAMIMIKISIGLFLLRVTINKVQRWIIYIVMGLTVMTGLVFFFVTLFQCTPISFFWDKFSQTGYCVNIDIIIALTFLYSVVSVFCDFTFAILPVFLVWNLNMSFNTRLMLVPILGMACVASVAVICRMAYVMDFKNPDFLWATVDIAIWSDTEQALGITAGSLATLRPLYRMVSQRLGLSTNGQSEGTGKGNPQWYTGPSTGKESKRKSIFHMGTLMRTEKGTVRDNSDDNPMGNLQPIRLRDDLVDDTQVDRSEKGFTTWTVSTGSRRSDEEHAMPDLPSGKITVQKNITHETERRSF</sequence>
<evidence type="ECO:0000313" key="5">
    <source>
        <dbReference type="EMBL" id="KAF3003482.1"/>
    </source>
</evidence>
<dbReference type="SUPFAM" id="SSF48452">
    <property type="entry name" value="TPR-like"/>
    <property type="match status" value="1"/>
</dbReference>
<dbReference type="PANTHER" id="PTHR45588">
    <property type="entry name" value="TPR DOMAIN-CONTAINING PROTEIN"/>
    <property type="match status" value="1"/>
</dbReference>
<accession>A0A9P4TFC1</accession>
<reference evidence="5" key="1">
    <citation type="submission" date="2019-04" db="EMBL/GenBank/DDBJ databases">
        <title>Sequencing of skin fungus with MAO and IRED activity.</title>
        <authorList>
            <person name="Marsaioli A.J."/>
            <person name="Bonatto J.M.C."/>
            <person name="Reis Junior O."/>
        </authorList>
    </citation>
    <scope>NUCLEOTIDE SEQUENCE</scope>
    <source>
        <strain evidence="5">30M1</strain>
    </source>
</reference>
<feature type="transmembrane region" description="Helical" evidence="3">
    <location>
        <begin position="528"/>
        <end position="549"/>
    </location>
</feature>
<dbReference type="AlphaFoldDB" id="A0A9P4TFC1"/>
<keyword evidence="6" id="KW-1185">Reference proteome</keyword>